<comment type="catalytic activity">
    <reaction evidence="7">
        <text>L-tyrosyl-[protein] + ATP = O-(5'-adenylyl)-L-tyrosyl-[protein] + diphosphate</text>
        <dbReference type="Rhea" id="RHEA:54288"/>
        <dbReference type="Rhea" id="RHEA-COMP:10136"/>
        <dbReference type="Rhea" id="RHEA-COMP:13846"/>
        <dbReference type="ChEBI" id="CHEBI:30616"/>
        <dbReference type="ChEBI" id="CHEBI:33019"/>
        <dbReference type="ChEBI" id="CHEBI:46858"/>
        <dbReference type="ChEBI" id="CHEBI:83624"/>
        <dbReference type="EC" id="2.7.7.108"/>
    </reaction>
</comment>
<gene>
    <name evidence="9" type="ORF">GCM10023147_09750</name>
</gene>
<keyword evidence="4" id="KW-0067">ATP-binding</keyword>
<accession>A0ABP8J7J3</accession>
<keyword evidence="1" id="KW-0808">Transferase</keyword>
<comment type="catalytic activity">
    <reaction evidence="6">
        <text>L-threonyl-[protein] + ATP = 3-O-(5'-adenylyl)-L-threonyl-[protein] + diphosphate</text>
        <dbReference type="Rhea" id="RHEA:54292"/>
        <dbReference type="Rhea" id="RHEA-COMP:11060"/>
        <dbReference type="Rhea" id="RHEA-COMP:13847"/>
        <dbReference type="ChEBI" id="CHEBI:30013"/>
        <dbReference type="ChEBI" id="CHEBI:30616"/>
        <dbReference type="ChEBI" id="CHEBI:33019"/>
        <dbReference type="ChEBI" id="CHEBI:138113"/>
        <dbReference type="EC" id="2.7.7.108"/>
    </reaction>
</comment>
<dbReference type="SUPFAM" id="SSF140931">
    <property type="entry name" value="Fic-like"/>
    <property type="match status" value="1"/>
</dbReference>
<evidence type="ECO:0000256" key="3">
    <source>
        <dbReference type="ARBA" id="ARBA00022741"/>
    </source>
</evidence>
<keyword evidence="10" id="KW-1185">Reference proteome</keyword>
<comment type="caution">
    <text evidence="9">The sequence shown here is derived from an EMBL/GenBank/DDBJ whole genome shotgun (WGS) entry which is preliminary data.</text>
</comment>
<evidence type="ECO:0000256" key="5">
    <source>
        <dbReference type="ARBA" id="ARBA00034531"/>
    </source>
</evidence>
<protein>
    <recommendedName>
        <fullName evidence="5">protein adenylyltransferase</fullName>
        <ecNumber evidence="5">2.7.7.108</ecNumber>
    </recommendedName>
</protein>
<reference evidence="10" key="1">
    <citation type="journal article" date="2019" name="Int. J. Syst. Evol. Microbiol.">
        <title>The Global Catalogue of Microorganisms (GCM) 10K type strain sequencing project: providing services to taxonomists for standard genome sequencing and annotation.</title>
        <authorList>
            <consortium name="The Broad Institute Genomics Platform"/>
            <consortium name="The Broad Institute Genome Sequencing Center for Infectious Disease"/>
            <person name="Wu L."/>
            <person name="Ma J."/>
        </authorList>
    </citation>
    <scope>NUCLEOTIDE SEQUENCE [LARGE SCALE GENOMIC DNA]</scope>
    <source>
        <strain evidence="10">JCM 17688</strain>
    </source>
</reference>
<evidence type="ECO:0000256" key="7">
    <source>
        <dbReference type="ARBA" id="ARBA00048696"/>
    </source>
</evidence>
<dbReference type="PANTHER" id="PTHR39560:SF1">
    <property type="entry name" value="PROTEIN ADENYLYLTRANSFERASE FIC-RELATED"/>
    <property type="match status" value="1"/>
</dbReference>
<organism evidence="9 10">
    <name type="scientific">Tsukamurella soli</name>
    <dbReference type="NCBI Taxonomy" id="644556"/>
    <lineage>
        <taxon>Bacteria</taxon>
        <taxon>Bacillati</taxon>
        <taxon>Actinomycetota</taxon>
        <taxon>Actinomycetes</taxon>
        <taxon>Mycobacteriales</taxon>
        <taxon>Tsukamurellaceae</taxon>
        <taxon>Tsukamurella</taxon>
    </lineage>
</organism>
<evidence type="ECO:0000256" key="4">
    <source>
        <dbReference type="ARBA" id="ARBA00022840"/>
    </source>
</evidence>
<evidence type="ECO:0000256" key="1">
    <source>
        <dbReference type="ARBA" id="ARBA00022679"/>
    </source>
</evidence>
<dbReference type="InterPro" id="IPR036597">
    <property type="entry name" value="Fido-like_dom_sf"/>
</dbReference>
<evidence type="ECO:0000256" key="2">
    <source>
        <dbReference type="ARBA" id="ARBA00022695"/>
    </source>
</evidence>
<sequence>MPPSPDTDRPHDVGRPDLARLDPARATCLRGAIANAVLEGWRPGADAVGRLSELAEGIVGIDRFVEDAVGRALAADGAGPAGDGGDGAEAAAPVSVPESFTDTVYPGTSVLRNNFGIQNRAALAELEFETGTAQAFRIEAGLVELPDTFDARHLDAIHAHLFGALYPWAGVHRRYDMALGHNAFYADQIDRYLADAARLLHRRLPHGHRRRRGRQLDRLHFARLAAETYAYLNCAHPFREGNGRTAKTLLQLAAAEVGYRLNFEIVSKAQWDTASRLSAPEHGRYRPAAERLYPVFMSITAPRG</sequence>
<dbReference type="Gene3D" id="1.10.3290.10">
    <property type="entry name" value="Fido-like domain"/>
    <property type="match status" value="1"/>
</dbReference>
<dbReference type="InterPro" id="IPR003812">
    <property type="entry name" value="Fido"/>
</dbReference>
<proteinExistence type="predicted"/>
<evidence type="ECO:0000256" key="6">
    <source>
        <dbReference type="ARBA" id="ARBA00047939"/>
    </source>
</evidence>
<dbReference type="Proteomes" id="UP001500635">
    <property type="component" value="Unassembled WGS sequence"/>
</dbReference>
<dbReference type="EC" id="2.7.7.108" evidence="5"/>
<dbReference type="PANTHER" id="PTHR39560">
    <property type="entry name" value="PROTEIN ADENYLYLTRANSFERASE FIC-RELATED"/>
    <property type="match status" value="1"/>
</dbReference>
<evidence type="ECO:0000313" key="9">
    <source>
        <dbReference type="EMBL" id="GAA4386447.1"/>
    </source>
</evidence>
<dbReference type="Pfam" id="PF02661">
    <property type="entry name" value="Fic"/>
    <property type="match status" value="1"/>
</dbReference>
<evidence type="ECO:0000313" key="10">
    <source>
        <dbReference type="Proteomes" id="UP001500635"/>
    </source>
</evidence>
<feature type="domain" description="Fido" evidence="8">
    <location>
        <begin position="149"/>
        <end position="294"/>
    </location>
</feature>
<name>A0ABP8J7J3_9ACTN</name>
<dbReference type="RefSeq" id="WP_344991687.1">
    <property type="nucleotide sequence ID" value="NZ_BAABFR010000009.1"/>
</dbReference>
<keyword evidence="2" id="KW-0548">Nucleotidyltransferase</keyword>
<dbReference type="PROSITE" id="PS51459">
    <property type="entry name" value="FIDO"/>
    <property type="match status" value="1"/>
</dbReference>
<evidence type="ECO:0000259" key="8">
    <source>
        <dbReference type="PROSITE" id="PS51459"/>
    </source>
</evidence>
<dbReference type="EMBL" id="BAABFR010000009">
    <property type="protein sequence ID" value="GAA4386447.1"/>
    <property type="molecule type" value="Genomic_DNA"/>
</dbReference>
<keyword evidence="3" id="KW-0547">Nucleotide-binding</keyword>